<dbReference type="InterPro" id="IPR001962">
    <property type="entry name" value="Asn_synthase"/>
</dbReference>
<dbReference type="GO" id="GO:0004066">
    <property type="term" value="F:asparagine synthase (glutamine-hydrolyzing) activity"/>
    <property type="evidence" value="ECO:0007669"/>
    <property type="project" value="InterPro"/>
</dbReference>
<keyword evidence="1" id="KW-0547">Nucleotide-binding</keyword>
<name>T0S7M5_SAPDV</name>
<dbReference type="GO" id="GO:0006529">
    <property type="term" value="P:asparagine biosynthetic process"/>
    <property type="evidence" value="ECO:0007669"/>
    <property type="project" value="InterPro"/>
</dbReference>
<protein>
    <recommendedName>
        <fullName evidence="3">Asparagine synthetase domain-containing protein</fullName>
    </recommendedName>
</protein>
<dbReference type="eggNOG" id="KOG0571">
    <property type="taxonomic scope" value="Eukaryota"/>
</dbReference>
<dbReference type="SUPFAM" id="SSF52402">
    <property type="entry name" value="Adenine nucleotide alpha hydrolases-like"/>
    <property type="match status" value="1"/>
</dbReference>
<dbReference type="CDD" id="cd01991">
    <property type="entry name" value="Asn_synthase_B_C"/>
    <property type="match status" value="1"/>
</dbReference>
<dbReference type="STRING" id="1156394.T0S7M5"/>
<dbReference type="EMBL" id="JH767135">
    <property type="protein sequence ID" value="EQC41113.1"/>
    <property type="molecule type" value="Genomic_DNA"/>
</dbReference>
<dbReference type="PANTHER" id="PTHR11772:SF46">
    <property type="entry name" value="ASPARAGINE SYNTHETASE DOMAIN-CONTAINING PROTEIN"/>
    <property type="match status" value="1"/>
</dbReference>
<dbReference type="OrthoDB" id="409189at2759"/>
<dbReference type="InterPro" id="IPR014729">
    <property type="entry name" value="Rossmann-like_a/b/a_fold"/>
</dbReference>
<dbReference type="GO" id="GO:0005829">
    <property type="term" value="C:cytosol"/>
    <property type="evidence" value="ECO:0007669"/>
    <property type="project" value="TreeGrafter"/>
</dbReference>
<dbReference type="GeneID" id="19942889"/>
<dbReference type="RefSeq" id="XP_008605957.1">
    <property type="nucleotide sequence ID" value="XM_008607735.1"/>
</dbReference>
<dbReference type="OMA" id="FDSHWTD"/>
<evidence type="ECO:0000313" key="5">
    <source>
        <dbReference type="Proteomes" id="UP000030762"/>
    </source>
</evidence>
<evidence type="ECO:0000256" key="1">
    <source>
        <dbReference type="ARBA" id="ARBA00022741"/>
    </source>
</evidence>
<keyword evidence="2" id="KW-0067">ATP-binding</keyword>
<keyword evidence="5" id="KW-1185">Reference proteome</keyword>
<dbReference type="Gene3D" id="3.40.50.620">
    <property type="entry name" value="HUPs"/>
    <property type="match status" value="1"/>
</dbReference>
<dbReference type="PANTHER" id="PTHR11772">
    <property type="entry name" value="ASPARAGINE SYNTHETASE"/>
    <property type="match status" value="1"/>
</dbReference>
<reference evidence="4 5" key="1">
    <citation type="submission" date="2012-04" db="EMBL/GenBank/DDBJ databases">
        <title>The Genome Sequence of Saprolegnia declina VS20.</title>
        <authorList>
            <consortium name="The Broad Institute Genome Sequencing Platform"/>
            <person name="Russ C."/>
            <person name="Nusbaum C."/>
            <person name="Tyler B."/>
            <person name="van West P."/>
            <person name="Dieguez-Uribeondo J."/>
            <person name="de Bruijn I."/>
            <person name="Tripathy S."/>
            <person name="Jiang R."/>
            <person name="Young S.K."/>
            <person name="Zeng Q."/>
            <person name="Gargeya S."/>
            <person name="Fitzgerald M."/>
            <person name="Haas B."/>
            <person name="Abouelleil A."/>
            <person name="Alvarado L."/>
            <person name="Arachchi H.M."/>
            <person name="Berlin A."/>
            <person name="Chapman S.B."/>
            <person name="Goldberg J."/>
            <person name="Griggs A."/>
            <person name="Gujja S."/>
            <person name="Hansen M."/>
            <person name="Howarth C."/>
            <person name="Imamovic A."/>
            <person name="Larimer J."/>
            <person name="McCowen C."/>
            <person name="Montmayeur A."/>
            <person name="Murphy C."/>
            <person name="Neiman D."/>
            <person name="Pearson M."/>
            <person name="Priest M."/>
            <person name="Roberts A."/>
            <person name="Saif S."/>
            <person name="Shea T."/>
            <person name="Sisk P."/>
            <person name="Sykes S."/>
            <person name="Wortman J."/>
            <person name="Nusbaum C."/>
            <person name="Birren B."/>
        </authorList>
    </citation>
    <scope>NUCLEOTIDE SEQUENCE [LARGE SCALE GENOMIC DNA]</scope>
    <source>
        <strain evidence="4 5">VS20</strain>
    </source>
</reference>
<proteinExistence type="predicted"/>
<dbReference type="GO" id="GO:0005524">
    <property type="term" value="F:ATP binding"/>
    <property type="evidence" value="ECO:0007669"/>
    <property type="project" value="UniProtKB-KW"/>
</dbReference>
<dbReference type="InterPro" id="IPR050795">
    <property type="entry name" value="Asn_Synthetase"/>
</dbReference>
<organism evidence="4 5">
    <name type="scientific">Saprolegnia diclina (strain VS20)</name>
    <dbReference type="NCBI Taxonomy" id="1156394"/>
    <lineage>
        <taxon>Eukaryota</taxon>
        <taxon>Sar</taxon>
        <taxon>Stramenopiles</taxon>
        <taxon>Oomycota</taxon>
        <taxon>Saprolegniomycetes</taxon>
        <taxon>Saprolegniales</taxon>
        <taxon>Saprolegniaceae</taxon>
        <taxon>Saprolegnia</taxon>
    </lineage>
</organism>
<gene>
    <name evidence="4" type="ORF">SDRG_02162</name>
</gene>
<dbReference type="AlphaFoldDB" id="T0S7M5"/>
<evidence type="ECO:0000259" key="3">
    <source>
        <dbReference type="Pfam" id="PF00733"/>
    </source>
</evidence>
<dbReference type="Pfam" id="PF00733">
    <property type="entry name" value="Asn_synthase"/>
    <property type="match status" value="1"/>
</dbReference>
<dbReference type="InParanoid" id="T0S7M5"/>
<accession>T0S7M5</accession>
<dbReference type="Proteomes" id="UP000030762">
    <property type="component" value="Unassembled WGS sequence"/>
</dbReference>
<feature type="domain" description="Asparagine synthetase" evidence="3">
    <location>
        <begin position="261"/>
        <end position="413"/>
    </location>
</feature>
<evidence type="ECO:0000256" key="2">
    <source>
        <dbReference type="ARBA" id="ARBA00022840"/>
    </source>
</evidence>
<dbReference type="VEuPathDB" id="FungiDB:SDRG_02162"/>
<evidence type="ECO:0000313" key="4">
    <source>
        <dbReference type="EMBL" id="EQC41113.1"/>
    </source>
</evidence>
<sequence length="624" mass="68524">MAARWQVVVQALEAALQPAGLDLVAPLSIGVYNAAVPEAYKIPLPETGLLVMVGNTKRLWEPFLASINLDCLPEHPLNEYAMRVVTQAVSTLDDVPDKAYWVHETEPGKMIAAQRMIVASGLANLSEELHLTVHPTFGPWYAQRAVVAFGSVLGPTQPVFAATPLDIAPEVRAAMKAQLDEALSLSQLPTPMNWTLWLRPRITFDPKHAFMYSSVQTMFHYSKSVDDRRRILRAAKLGWPLDNILDTPSPSVLACRHLLQGVLAETAAKAPQAILLSGGLDTSILAQATPASFEDVCATSQPGPPILSMLRGGITVRAAPEAQDAVYAARICENLGHVTHHCLEESIENLISHARSVSCLLVSFDPMELRNSIVIYRSLLEAKARGYTCVVTGDGADEVFAGYSFFQGMDVEKLATYRVWIARIMRFSSKTLAASMGIDILSPFLDPRVIAFALERPRDELIGDKTPVPDGNVHGKRLLRQAFPEATSQWRAKEPIEQGAGTTQLRKGYFDAYPPDMSFDDAAAACYAQHHIVIRDREHLYFFRQFLDAFDGDLRNVPLSRGDADGCPACKFELVSSDNDFCTTCGFWPARTTDANKAMAQRALLDLASRIQTLQAHHSVDASA</sequence>